<dbReference type="RefSeq" id="WP_341470479.1">
    <property type="nucleotide sequence ID" value="NZ_CP128400.1"/>
</dbReference>
<dbReference type="CDD" id="cd06260">
    <property type="entry name" value="DUF820-like"/>
    <property type="match status" value="1"/>
</dbReference>
<dbReference type="EMBL" id="CP128400">
    <property type="protein sequence ID" value="WJW68574.1"/>
    <property type="molecule type" value="Genomic_DNA"/>
</dbReference>
<organism evidence="2 4">
    <name type="scientific">Candidatus Chlorohelix allophototropha</name>
    <dbReference type="NCBI Taxonomy" id="3003348"/>
    <lineage>
        <taxon>Bacteria</taxon>
        <taxon>Bacillati</taxon>
        <taxon>Chloroflexota</taxon>
        <taxon>Chloroflexia</taxon>
        <taxon>Candidatus Chloroheliales</taxon>
        <taxon>Candidatus Chloroheliaceae</taxon>
        <taxon>Candidatus Chlorohelix</taxon>
    </lineage>
</organism>
<keyword evidence="2" id="KW-0378">Hydrolase</keyword>
<feature type="domain" description="Putative restriction endonuclease" evidence="1">
    <location>
        <begin position="67"/>
        <end position="150"/>
    </location>
</feature>
<protein>
    <submittedName>
        <fullName evidence="2">Uma2 family endonuclease</fullName>
    </submittedName>
</protein>
<proteinExistence type="predicted"/>
<dbReference type="Pfam" id="PF05685">
    <property type="entry name" value="Uma2"/>
    <property type="match status" value="1"/>
</dbReference>
<dbReference type="PANTHER" id="PTHR33352:SF3">
    <property type="entry name" value="SLR1612 PROTEIN"/>
    <property type="match status" value="1"/>
</dbReference>
<dbReference type="AlphaFoldDB" id="A0A8T7M9A7"/>
<sequence length="234" mass="26987">MALRKTDISPSKLEYYYDTHPTHEDLMGDSLPQVTLFTYLLEVLKWLYHKEGWMVAGNFNHYHEEIENSENLIVPDIALFKGIEIAADEQLRLSSWDMRGGKRQCPPLVLEVSSGSTYSGDINPDKKPRSYGLIGVKEYFSYDPNEPQVYPKRVGKRLLGWRYGASKQPETILPDERGWLWSEELESWLGEDGAYLRLYDRNGEMRPTEAEAEQAAKEAAWAKLRELGIDPEQL</sequence>
<evidence type="ECO:0000259" key="1">
    <source>
        <dbReference type="Pfam" id="PF05685"/>
    </source>
</evidence>
<evidence type="ECO:0000313" key="4">
    <source>
        <dbReference type="Proteomes" id="UP000521676"/>
    </source>
</evidence>
<evidence type="ECO:0000313" key="5">
    <source>
        <dbReference type="Proteomes" id="UP001431572"/>
    </source>
</evidence>
<dbReference type="InterPro" id="IPR008538">
    <property type="entry name" value="Uma2"/>
</dbReference>
<dbReference type="PANTHER" id="PTHR33352">
    <property type="entry name" value="SLR1095 PROTEIN"/>
    <property type="match status" value="1"/>
</dbReference>
<evidence type="ECO:0000313" key="3">
    <source>
        <dbReference type="EMBL" id="WJW68574.1"/>
    </source>
</evidence>
<dbReference type="Proteomes" id="UP000521676">
    <property type="component" value="Unassembled WGS sequence"/>
</dbReference>
<keyword evidence="2" id="KW-0540">Nuclease</keyword>
<dbReference type="InterPro" id="IPR012296">
    <property type="entry name" value="Nuclease_put_TT1808"/>
</dbReference>
<name>A0A8T7M9A7_9CHLR</name>
<keyword evidence="5" id="KW-1185">Reference proteome</keyword>
<reference evidence="2 4" key="1">
    <citation type="submission" date="2020-06" db="EMBL/GenBank/DDBJ databases">
        <title>Anoxygenic phototrophic Chloroflexota member uses a Type I reaction center.</title>
        <authorList>
            <person name="Tsuji J.M."/>
            <person name="Shaw N.A."/>
            <person name="Nagashima S."/>
            <person name="Venkiteswaran J."/>
            <person name="Schiff S.L."/>
            <person name="Hanada S."/>
            <person name="Tank M."/>
            <person name="Neufeld J.D."/>
        </authorList>
    </citation>
    <scope>NUCLEOTIDE SEQUENCE [LARGE SCALE GENOMIC DNA]</scope>
    <source>
        <strain evidence="2">L227-S17</strain>
    </source>
</reference>
<reference evidence="3" key="2">
    <citation type="journal article" date="2024" name="Nature">
        <title>Anoxygenic phototroph of the Chloroflexota uses a type I reaction centre.</title>
        <authorList>
            <person name="Tsuji J.M."/>
            <person name="Shaw N.A."/>
            <person name="Nagashima S."/>
            <person name="Venkiteswaran J.J."/>
            <person name="Schiff S.L."/>
            <person name="Watanabe T."/>
            <person name="Fukui M."/>
            <person name="Hanada S."/>
            <person name="Tank M."/>
            <person name="Neufeld J.D."/>
        </authorList>
    </citation>
    <scope>NUCLEOTIDE SEQUENCE</scope>
    <source>
        <strain evidence="3">L227-S17</strain>
    </source>
</reference>
<dbReference type="Gene3D" id="3.90.1570.10">
    <property type="entry name" value="tt1808, chain A"/>
    <property type="match status" value="1"/>
</dbReference>
<dbReference type="InterPro" id="IPR011335">
    <property type="entry name" value="Restrct_endonuc-II-like"/>
</dbReference>
<dbReference type="GO" id="GO:0004519">
    <property type="term" value="F:endonuclease activity"/>
    <property type="evidence" value="ECO:0007669"/>
    <property type="project" value="UniProtKB-KW"/>
</dbReference>
<keyword evidence="2" id="KW-0255">Endonuclease</keyword>
<evidence type="ECO:0000313" key="2">
    <source>
        <dbReference type="EMBL" id="NWJ48644.1"/>
    </source>
</evidence>
<dbReference type="EMBL" id="JACATZ010000003">
    <property type="protein sequence ID" value="NWJ48644.1"/>
    <property type="molecule type" value="Genomic_DNA"/>
</dbReference>
<gene>
    <name evidence="2" type="ORF">HXX08_22520</name>
    <name evidence="3" type="ORF">OZ401_004188</name>
</gene>
<dbReference type="SUPFAM" id="SSF52980">
    <property type="entry name" value="Restriction endonuclease-like"/>
    <property type="match status" value="1"/>
</dbReference>
<accession>A0A8T7M9A7</accession>
<dbReference type="Proteomes" id="UP001431572">
    <property type="component" value="Chromosome 2"/>
</dbReference>